<name>A0A6L2P9E2_TANCI</name>
<dbReference type="AlphaFoldDB" id="A0A6L2P9E2"/>
<organism evidence="3">
    <name type="scientific">Tanacetum cinerariifolium</name>
    <name type="common">Dalmatian daisy</name>
    <name type="synonym">Chrysanthemum cinerariifolium</name>
    <dbReference type="NCBI Taxonomy" id="118510"/>
    <lineage>
        <taxon>Eukaryota</taxon>
        <taxon>Viridiplantae</taxon>
        <taxon>Streptophyta</taxon>
        <taxon>Embryophyta</taxon>
        <taxon>Tracheophyta</taxon>
        <taxon>Spermatophyta</taxon>
        <taxon>Magnoliopsida</taxon>
        <taxon>eudicotyledons</taxon>
        <taxon>Gunneridae</taxon>
        <taxon>Pentapetalae</taxon>
        <taxon>asterids</taxon>
        <taxon>campanulids</taxon>
        <taxon>Asterales</taxon>
        <taxon>Asteraceae</taxon>
        <taxon>Asteroideae</taxon>
        <taxon>Anthemideae</taxon>
        <taxon>Anthemidinae</taxon>
        <taxon>Tanacetum</taxon>
    </lineage>
</organism>
<dbReference type="InterPro" id="IPR043502">
    <property type="entry name" value="DNA/RNA_pol_sf"/>
</dbReference>
<feature type="region of interest" description="Disordered" evidence="1">
    <location>
        <begin position="67"/>
        <end position="96"/>
    </location>
</feature>
<feature type="compositionally biased region" description="Basic and acidic residues" evidence="1">
    <location>
        <begin position="67"/>
        <end position="86"/>
    </location>
</feature>
<dbReference type="PANTHER" id="PTHR24559">
    <property type="entry name" value="TRANSPOSON TY3-I GAG-POL POLYPROTEIN"/>
    <property type="match status" value="1"/>
</dbReference>
<dbReference type="InterPro" id="IPR043128">
    <property type="entry name" value="Rev_trsase/Diguanyl_cyclase"/>
</dbReference>
<dbReference type="CDD" id="cd01647">
    <property type="entry name" value="RT_LTR"/>
    <property type="match status" value="1"/>
</dbReference>
<dbReference type="EMBL" id="BKCJ010010838">
    <property type="protein sequence ID" value="GEU93374.1"/>
    <property type="molecule type" value="Genomic_DNA"/>
</dbReference>
<sequence length="808" mass="92886">MTNKIDTVLKAITDQIAGALPSDTVKNQKLSTSPVLFARSYLNMDPQCSTHIHGSINAITIHFEKQSDSYDKKAKENEKAEKDSLENIHINPSTRPNPSVAFITKKVLKFNSFFESLGLVPQSSDTEAVCTKGDDGEVMFIELIRKNADSSKGEPEEEGSKTTEGIMRRKLDPREKSNRGVSNFIGMIKGMHVFIGNFTYIVDFMIIEDISSIIDPMLSQVVLGKPFVEISNMTHDPPEGVVRFTNGTDEVAYKMPHMIEQYNSLSDLEKEHIKSVYLRNEEDKRRGVKYVMSKILGFYKECLELGPEYVTRMDDEGEVTFGMIGIHGSIISRKNIGEKLSQYLHTFVKLSPCYFDPPQISQEGYLLVSKAWARGNHKDFEEVCDSSHEKVVRIPLEGDEILRVHGERTQGVVKTLMNTKVDELKLSYISVVRDFIDVFLEVVKPPYCLAPSKMKELSEQLRELLLNNLTIKNHYPLPRIDDLFDQLRRDCPFLKIDFRSDKFVIIFINDIMIYSNTKEEHDVHLKLVLESLRKEKLYAKFSKCEFWLEEVHFLGRGIHMDPSKSEAVRNWMIILRIGRMIMSYSDKANVMSDALSKKNRLKSRRVRGMILAAENEAFKQENVLAERIHGLDQQMERKGDESLYFMDRTWDLLESSLTGLELVQETTDKVVLVKEKPKAVRDRQKIYVDYGRKPLEFKVGDQVLLRVSPWKGIVRFRNKGKLAPRYAFWKERCSAFWKGVASNPLIEELYGRKKLSPGFFEPSLKIKPPTEVALLELVILEISNSHFVLEKLSTTTADEYFAKHQELK</sequence>
<evidence type="ECO:0000313" key="3">
    <source>
        <dbReference type="EMBL" id="GEU93374.1"/>
    </source>
</evidence>
<dbReference type="InterPro" id="IPR000477">
    <property type="entry name" value="RT_dom"/>
</dbReference>
<keyword evidence="3" id="KW-0695">RNA-directed DNA polymerase</keyword>
<evidence type="ECO:0000256" key="1">
    <source>
        <dbReference type="SAM" id="MobiDB-lite"/>
    </source>
</evidence>
<accession>A0A6L2P9E2</accession>
<gene>
    <name evidence="3" type="ORF">Tci_065352</name>
</gene>
<reference evidence="3" key="1">
    <citation type="journal article" date="2019" name="Sci. Rep.">
        <title>Draft genome of Tanacetum cinerariifolium, the natural source of mosquito coil.</title>
        <authorList>
            <person name="Yamashiro T."/>
            <person name="Shiraishi A."/>
            <person name="Satake H."/>
            <person name="Nakayama K."/>
        </authorList>
    </citation>
    <scope>NUCLEOTIDE SEQUENCE</scope>
</reference>
<dbReference type="GO" id="GO:0003964">
    <property type="term" value="F:RNA-directed DNA polymerase activity"/>
    <property type="evidence" value="ECO:0007669"/>
    <property type="project" value="UniProtKB-KW"/>
</dbReference>
<feature type="domain" description="Reverse transcriptase" evidence="2">
    <location>
        <begin position="480"/>
        <end position="555"/>
    </location>
</feature>
<comment type="caution">
    <text evidence="3">The sequence shown here is derived from an EMBL/GenBank/DDBJ whole genome shotgun (WGS) entry which is preliminary data.</text>
</comment>
<dbReference type="SUPFAM" id="SSF56672">
    <property type="entry name" value="DNA/RNA polymerases"/>
    <property type="match status" value="1"/>
</dbReference>
<keyword evidence="3" id="KW-0808">Transferase</keyword>
<dbReference type="InterPro" id="IPR053134">
    <property type="entry name" value="RNA-dir_DNA_polymerase"/>
</dbReference>
<protein>
    <submittedName>
        <fullName evidence="3">Putative reverse transcriptase domain-containing protein</fullName>
    </submittedName>
</protein>
<dbReference type="Gene3D" id="3.30.70.270">
    <property type="match status" value="2"/>
</dbReference>
<proteinExistence type="predicted"/>
<feature type="region of interest" description="Disordered" evidence="1">
    <location>
        <begin position="147"/>
        <end position="173"/>
    </location>
</feature>
<evidence type="ECO:0000259" key="2">
    <source>
        <dbReference type="Pfam" id="PF00078"/>
    </source>
</evidence>
<dbReference type="Pfam" id="PF00078">
    <property type="entry name" value="RVT_1"/>
    <property type="match status" value="1"/>
</dbReference>
<dbReference type="PANTHER" id="PTHR24559:SF444">
    <property type="entry name" value="REVERSE TRANSCRIPTASE DOMAIN-CONTAINING PROTEIN"/>
    <property type="match status" value="1"/>
</dbReference>
<keyword evidence="3" id="KW-0548">Nucleotidyltransferase</keyword>